<dbReference type="CDD" id="cd16651">
    <property type="entry name" value="SPL-RING_NSE2"/>
    <property type="match status" value="1"/>
</dbReference>
<dbReference type="InterPro" id="IPR013083">
    <property type="entry name" value="Znf_RING/FYVE/PHD"/>
</dbReference>
<comment type="pathway">
    <text evidence="2">Protein modification; protein sumoylation.</text>
</comment>
<feature type="compositionally biased region" description="Polar residues" evidence="11">
    <location>
        <begin position="407"/>
        <end position="420"/>
    </location>
</feature>
<evidence type="ECO:0000256" key="7">
    <source>
        <dbReference type="ARBA" id="ARBA00022786"/>
    </source>
</evidence>
<dbReference type="PANTHER" id="PTHR21330:SF1">
    <property type="entry name" value="E3 SUMO-PROTEIN LIGASE NSE2"/>
    <property type="match status" value="1"/>
</dbReference>
<feature type="region of interest" description="Disordered" evidence="11">
    <location>
        <begin position="164"/>
        <end position="223"/>
    </location>
</feature>
<dbReference type="RefSeq" id="XP_033657266.1">
    <property type="nucleotide sequence ID" value="XM_033800156.1"/>
</dbReference>
<dbReference type="GO" id="GO:0008270">
    <property type="term" value="F:zinc ion binding"/>
    <property type="evidence" value="ECO:0007669"/>
    <property type="project" value="UniProtKB-KW"/>
</dbReference>
<comment type="similarity">
    <text evidence="3">Belongs to the NSE2 family.</text>
</comment>
<evidence type="ECO:0000256" key="5">
    <source>
        <dbReference type="ARBA" id="ARBA00022723"/>
    </source>
</evidence>
<dbReference type="AlphaFoldDB" id="A0A6A6JTN4"/>
<evidence type="ECO:0000259" key="12">
    <source>
        <dbReference type="PROSITE" id="PS51044"/>
    </source>
</evidence>
<dbReference type="EMBL" id="ML986486">
    <property type="protein sequence ID" value="KAF2279727.1"/>
    <property type="molecule type" value="Genomic_DNA"/>
</dbReference>
<evidence type="ECO:0000256" key="10">
    <source>
        <dbReference type="PROSITE-ProRule" id="PRU00452"/>
    </source>
</evidence>
<dbReference type="GO" id="GO:0030915">
    <property type="term" value="C:Smc5-Smc6 complex"/>
    <property type="evidence" value="ECO:0007669"/>
    <property type="project" value="InterPro"/>
</dbReference>
<dbReference type="GO" id="GO:0005634">
    <property type="term" value="C:nucleus"/>
    <property type="evidence" value="ECO:0007669"/>
    <property type="project" value="UniProtKB-SubCell"/>
</dbReference>
<dbReference type="Pfam" id="PF11789">
    <property type="entry name" value="zf-Nse"/>
    <property type="match status" value="1"/>
</dbReference>
<feature type="compositionally biased region" description="Low complexity" evidence="11">
    <location>
        <begin position="169"/>
        <end position="185"/>
    </location>
</feature>
<comment type="subcellular location">
    <subcellularLocation>
        <location evidence="1">Nucleus</location>
    </subcellularLocation>
</comment>
<feature type="compositionally biased region" description="Low complexity" evidence="11">
    <location>
        <begin position="1"/>
        <end position="29"/>
    </location>
</feature>
<dbReference type="GO" id="GO:0000724">
    <property type="term" value="P:double-strand break repair via homologous recombination"/>
    <property type="evidence" value="ECO:0007669"/>
    <property type="project" value="InterPro"/>
</dbReference>
<evidence type="ECO:0000313" key="14">
    <source>
        <dbReference type="Proteomes" id="UP000800097"/>
    </source>
</evidence>
<feature type="region of interest" description="Disordered" evidence="11">
    <location>
        <begin position="390"/>
        <end position="455"/>
    </location>
</feature>
<name>A0A6A6JTN4_WESOR</name>
<evidence type="ECO:0000256" key="9">
    <source>
        <dbReference type="ARBA" id="ARBA00023242"/>
    </source>
</evidence>
<dbReference type="Proteomes" id="UP000800097">
    <property type="component" value="Unassembled WGS sequence"/>
</dbReference>
<dbReference type="GO" id="GO:0061665">
    <property type="term" value="F:SUMO ligase activity"/>
    <property type="evidence" value="ECO:0007669"/>
    <property type="project" value="TreeGrafter"/>
</dbReference>
<protein>
    <recommendedName>
        <fullName evidence="12">SP-RING-type domain-containing protein</fullName>
    </recommendedName>
</protein>
<dbReference type="Gene3D" id="3.30.40.10">
    <property type="entry name" value="Zinc/RING finger domain, C3HC4 (zinc finger)"/>
    <property type="match status" value="1"/>
</dbReference>
<keyword evidence="7" id="KW-0833">Ubl conjugation pathway</keyword>
<evidence type="ECO:0000256" key="2">
    <source>
        <dbReference type="ARBA" id="ARBA00004718"/>
    </source>
</evidence>
<keyword evidence="14" id="KW-1185">Reference proteome</keyword>
<keyword evidence="6 10" id="KW-0863">Zinc-finger</keyword>
<feature type="domain" description="SP-RING-type" evidence="12">
    <location>
        <begin position="300"/>
        <end position="392"/>
    </location>
</feature>
<evidence type="ECO:0000256" key="6">
    <source>
        <dbReference type="ARBA" id="ARBA00022771"/>
    </source>
</evidence>
<dbReference type="GeneID" id="54553331"/>
<accession>A0A6A6JTN4</accession>
<keyword evidence="9" id="KW-0539">Nucleus</keyword>
<keyword evidence="4" id="KW-0808">Transferase</keyword>
<keyword evidence="5" id="KW-0479">Metal-binding</keyword>
<dbReference type="SUPFAM" id="SSF57850">
    <property type="entry name" value="RING/U-box"/>
    <property type="match status" value="1"/>
</dbReference>
<dbReference type="InterPro" id="IPR026846">
    <property type="entry name" value="Nse2(Mms21)"/>
</dbReference>
<feature type="region of interest" description="Disordered" evidence="11">
    <location>
        <begin position="1"/>
        <end position="45"/>
    </location>
</feature>
<keyword evidence="8" id="KW-0862">Zinc</keyword>
<dbReference type="PANTHER" id="PTHR21330">
    <property type="entry name" value="E3 SUMO-PROTEIN LIGASE NSE2"/>
    <property type="match status" value="1"/>
</dbReference>
<evidence type="ECO:0000256" key="11">
    <source>
        <dbReference type="SAM" id="MobiDB-lite"/>
    </source>
</evidence>
<feature type="compositionally biased region" description="Acidic residues" evidence="11">
    <location>
        <begin position="195"/>
        <end position="209"/>
    </location>
</feature>
<sequence length="455" mass="51827">MSSRPRLSTARPTPSRPSRPSTTTTTLPSALPPYRKPSHPLTPEAQQKLAHIYSTKDAETLEKKTAQAIQLLTQLAGTINDALRERDARVQRRRKKWENGERAEEQEVEEEKLRVLREEVGRMTEGLERSVREAIDDGEAGRRIQEVLAWLKREAGVRMRREWEGRMSQVQTQTQMQTQGRQTQTQKRRRRDTDADMDDGEEEEEEDEGLTPGPTPLGQERVELTGLSDMYTDRMERKRLEYQSFSHQARYAQNNDYIGFKQVVHDATFGDDGPPLPRAETWFSERGAPAPGITAMGDGDDDDIVMDRATVSTRCPITFQQFKEPFSSKKCPHSFEKTAILQFIRRSETKVRGERAIQCPVSGCEQMLTANDLHEDLVLIRKIKRMQKAEAQDAEESESEEEDTAPRTRTQTRDFSTTETPMGDEPRASVSASQMPPPSSEVIDMGDPSDEDDEE</sequence>
<evidence type="ECO:0000256" key="3">
    <source>
        <dbReference type="ARBA" id="ARBA00008212"/>
    </source>
</evidence>
<organism evidence="13 14">
    <name type="scientific">Westerdykella ornata</name>
    <dbReference type="NCBI Taxonomy" id="318751"/>
    <lineage>
        <taxon>Eukaryota</taxon>
        <taxon>Fungi</taxon>
        <taxon>Dikarya</taxon>
        <taxon>Ascomycota</taxon>
        <taxon>Pezizomycotina</taxon>
        <taxon>Dothideomycetes</taxon>
        <taxon>Pleosporomycetidae</taxon>
        <taxon>Pleosporales</taxon>
        <taxon>Sporormiaceae</taxon>
        <taxon>Westerdykella</taxon>
    </lineage>
</organism>
<feature type="compositionally biased region" description="Acidic residues" evidence="11">
    <location>
        <begin position="392"/>
        <end position="403"/>
    </location>
</feature>
<dbReference type="OrthoDB" id="756301at2759"/>
<dbReference type="UniPathway" id="UPA00886"/>
<dbReference type="GO" id="GO:0016925">
    <property type="term" value="P:protein sumoylation"/>
    <property type="evidence" value="ECO:0007669"/>
    <property type="project" value="UniProtKB-UniPathway"/>
</dbReference>
<evidence type="ECO:0000256" key="4">
    <source>
        <dbReference type="ARBA" id="ARBA00022679"/>
    </source>
</evidence>
<dbReference type="InterPro" id="IPR004181">
    <property type="entry name" value="Znf_MIZ"/>
</dbReference>
<evidence type="ECO:0000256" key="8">
    <source>
        <dbReference type="ARBA" id="ARBA00022833"/>
    </source>
</evidence>
<proteinExistence type="inferred from homology"/>
<evidence type="ECO:0000313" key="13">
    <source>
        <dbReference type="EMBL" id="KAF2279727.1"/>
    </source>
</evidence>
<reference evidence="13" key="1">
    <citation type="journal article" date="2020" name="Stud. Mycol.">
        <title>101 Dothideomycetes genomes: a test case for predicting lifestyles and emergence of pathogens.</title>
        <authorList>
            <person name="Haridas S."/>
            <person name="Albert R."/>
            <person name="Binder M."/>
            <person name="Bloem J."/>
            <person name="Labutti K."/>
            <person name="Salamov A."/>
            <person name="Andreopoulos B."/>
            <person name="Baker S."/>
            <person name="Barry K."/>
            <person name="Bills G."/>
            <person name="Bluhm B."/>
            <person name="Cannon C."/>
            <person name="Castanera R."/>
            <person name="Culley D."/>
            <person name="Daum C."/>
            <person name="Ezra D."/>
            <person name="Gonzalez J."/>
            <person name="Henrissat B."/>
            <person name="Kuo A."/>
            <person name="Liang C."/>
            <person name="Lipzen A."/>
            <person name="Lutzoni F."/>
            <person name="Magnuson J."/>
            <person name="Mondo S."/>
            <person name="Nolan M."/>
            <person name="Ohm R."/>
            <person name="Pangilinan J."/>
            <person name="Park H.-J."/>
            <person name="Ramirez L."/>
            <person name="Alfaro M."/>
            <person name="Sun H."/>
            <person name="Tritt A."/>
            <person name="Yoshinaga Y."/>
            <person name="Zwiers L.-H."/>
            <person name="Turgeon B."/>
            <person name="Goodwin S."/>
            <person name="Spatafora J."/>
            <person name="Crous P."/>
            <person name="Grigoriev I."/>
        </authorList>
    </citation>
    <scope>NUCLEOTIDE SEQUENCE</scope>
    <source>
        <strain evidence="13">CBS 379.55</strain>
    </source>
</reference>
<gene>
    <name evidence="13" type="ORF">EI97DRAFT_448390</name>
</gene>
<evidence type="ECO:0000256" key="1">
    <source>
        <dbReference type="ARBA" id="ARBA00004123"/>
    </source>
</evidence>
<dbReference type="PROSITE" id="PS51044">
    <property type="entry name" value="ZF_SP_RING"/>
    <property type="match status" value="1"/>
</dbReference>